<dbReference type="RefSeq" id="WP_212563244.1">
    <property type="nucleotide sequence ID" value="NZ_SPSG02000040.1"/>
</dbReference>
<reference evidence="3" key="1">
    <citation type="submission" date="2019-03" db="EMBL/GenBank/DDBJ databases">
        <title>Serratia marcescens strain N2 draft genome.</title>
        <authorList>
            <person name="Yassin A."/>
            <person name="El-Kenawy N."/>
            <person name="Youssef N.H."/>
        </authorList>
    </citation>
    <scope>NUCLEOTIDE SEQUENCE [LARGE SCALE GENOMIC DNA]</scope>
    <source>
        <strain evidence="3">N2</strain>
    </source>
</reference>
<gene>
    <name evidence="3" type="ORF">E0L31_30565</name>
</gene>
<protein>
    <recommendedName>
        <fullName evidence="2">Plasmid replication protein RepL domain-containing protein</fullName>
    </recommendedName>
</protein>
<feature type="domain" description="Plasmid replication protein RepL" evidence="2">
    <location>
        <begin position="36"/>
        <end position="106"/>
    </location>
</feature>
<feature type="region of interest" description="Disordered" evidence="1">
    <location>
        <begin position="144"/>
        <end position="172"/>
    </location>
</feature>
<dbReference type="Pfam" id="PF05732">
    <property type="entry name" value="RepL"/>
    <property type="match status" value="1"/>
</dbReference>
<dbReference type="EMBL" id="SPSG01004307">
    <property type="protein sequence ID" value="TFU39547.1"/>
    <property type="molecule type" value="Genomic_DNA"/>
</dbReference>
<dbReference type="GO" id="GO:0006276">
    <property type="term" value="P:plasmid maintenance"/>
    <property type="evidence" value="ECO:0007669"/>
    <property type="project" value="InterPro"/>
</dbReference>
<sequence length="172" mass="18709">MSSEGSNKQLDFLRLFRQGCKQIRGLLRDNRAAADLFLYLAENADMNSGAVAVDQAVLAHELDCSDRHVRRAIKALEDGGFVRRAGAAVFAINPAIIWGGYDNAMRSSLYMTMDNRSAKKVRYVFNPASENLVPTYVGVAPVEEDKNAEDKKPNGGTLASASRPALEGDTDA</sequence>
<feature type="compositionally biased region" description="Basic and acidic residues" evidence="1">
    <location>
        <begin position="144"/>
        <end position="153"/>
    </location>
</feature>
<comment type="caution">
    <text evidence="3">The sequence shown here is derived from an EMBL/GenBank/DDBJ whole genome shotgun (WGS) entry which is preliminary data.</text>
</comment>
<evidence type="ECO:0000313" key="3">
    <source>
        <dbReference type="EMBL" id="TFU39547.1"/>
    </source>
</evidence>
<proteinExistence type="predicted"/>
<evidence type="ECO:0000256" key="1">
    <source>
        <dbReference type="SAM" id="MobiDB-lite"/>
    </source>
</evidence>
<organism evidence="3">
    <name type="scientific">Serratia marcescens</name>
    <dbReference type="NCBI Taxonomy" id="615"/>
    <lineage>
        <taxon>Bacteria</taxon>
        <taxon>Pseudomonadati</taxon>
        <taxon>Pseudomonadota</taxon>
        <taxon>Gammaproteobacteria</taxon>
        <taxon>Enterobacterales</taxon>
        <taxon>Yersiniaceae</taxon>
        <taxon>Serratia</taxon>
    </lineage>
</organism>
<dbReference type="InterPro" id="IPR008813">
    <property type="entry name" value="Plasmid_replication_RepL"/>
</dbReference>
<name>A0A9X8YLY4_SERMA</name>
<evidence type="ECO:0000259" key="2">
    <source>
        <dbReference type="Pfam" id="PF05732"/>
    </source>
</evidence>
<accession>A0A9X8YLY4</accession>
<dbReference type="GO" id="GO:0006260">
    <property type="term" value="P:DNA replication"/>
    <property type="evidence" value="ECO:0007669"/>
    <property type="project" value="InterPro"/>
</dbReference>
<dbReference type="AlphaFoldDB" id="A0A9X8YLY4"/>